<protein>
    <recommendedName>
        <fullName evidence="2">GH29D-like beta-sandwich domain-containing protein</fullName>
    </recommendedName>
</protein>
<feature type="region of interest" description="Disordered" evidence="1">
    <location>
        <begin position="473"/>
        <end position="516"/>
    </location>
</feature>
<gene>
    <name evidence="3" type="ORF">RMAR1173_LOCUS15272</name>
</gene>
<feature type="domain" description="GH29D-like beta-sandwich" evidence="2">
    <location>
        <begin position="680"/>
        <end position="747"/>
    </location>
</feature>
<evidence type="ECO:0000256" key="1">
    <source>
        <dbReference type="SAM" id="MobiDB-lite"/>
    </source>
</evidence>
<feature type="region of interest" description="Disordered" evidence="1">
    <location>
        <begin position="236"/>
        <end position="259"/>
    </location>
</feature>
<feature type="compositionally biased region" description="Basic and acidic residues" evidence="1">
    <location>
        <begin position="535"/>
        <end position="545"/>
    </location>
</feature>
<feature type="region of interest" description="Disordered" evidence="1">
    <location>
        <begin position="794"/>
        <end position="815"/>
    </location>
</feature>
<organism evidence="3">
    <name type="scientific">Rhizochromulina marina</name>
    <dbReference type="NCBI Taxonomy" id="1034831"/>
    <lineage>
        <taxon>Eukaryota</taxon>
        <taxon>Sar</taxon>
        <taxon>Stramenopiles</taxon>
        <taxon>Ochrophyta</taxon>
        <taxon>Dictyochophyceae</taxon>
        <taxon>Rhizochromulinales</taxon>
        <taxon>Rhizochromulina</taxon>
    </lineage>
</organism>
<feature type="compositionally biased region" description="Acidic residues" evidence="1">
    <location>
        <begin position="871"/>
        <end position="881"/>
    </location>
</feature>
<feature type="compositionally biased region" description="Polar residues" evidence="1">
    <location>
        <begin position="499"/>
        <end position="511"/>
    </location>
</feature>
<dbReference type="Pfam" id="PF13290">
    <property type="entry name" value="CHB_HEX_C_1"/>
    <property type="match status" value="1"/>
</dbReference>
<dbReference type="InterPro" id="IPR059177">
    <property type="entry name" value="GH29D-like_dom"/>
</dbReference>
<reference evidence="3" key="1">
    <citation type="submission" date="2021-01" db="EMBL/GenBank/DDBJ databases">
        <authorList>
            <person name="Corre E."/>
            <person name="Pelletier E."/>
            <person name="Niang G."/>
            <person name="Scheremetjew M."/>
            <person name="Finn R."/>
            <person name="Kale V."/>
            <person name="Holt S."/>
            <person name="Cochrane G."/>
            <person name="Meng A."/>
            <person name="Brown T."/>
            <person name="Cohen L."/>
        </authorList>
    </citation>
    <scope>NUCLEOTIDE SEQUENCE</scope>
    <source>
        <strain evidence="3">CCMP1243</strain>
    </source>
</reference>
<feature type="compositionally biased region" description="Basic residues" evidence="1">
    <location>
        <begin position="846"/>
        <end position="857"/>
    </location>
</feature>
<feature type="region of interest" description="Disordered" evidence="1">
    <location>
        <begin position="830"/>
        <end position="881"/>
    </location>
</feature>
<evidence type="ECO:0000259" key="2">
    <source>
        <dbReference type="Pfam" id="PF13290"/>
    </source>
</evidence>
<proteinExistence type="predicted"/>
<dbReference type="EMBL" id="HBHJ01023205">
    <property type="protein sequence ID" value="CAD9701240.1"/>
    <property type="molecule type" value="Transcribed_RNA"/>
</dbReference>
<accession>A0A7S2SIP2</accession>
<name>A0A7S2SIP2_9STRA</name>
<feature type="region of interest" description="Disordered" evidence="1">
    <location>
        <begin position="531"/>
        <end position="557"/>
    </location>
</feature>
<sequence length="881" mass="95753">MGPMLLTNVAATALPILSAPRDGSTVLDVLPVGRVVLAKWVLLCEGALWLRIPAGFSGPSRTVDADAFLHYRSEDFAEILSDESVPRNLVFCEPTRTLYLAHYGRVVDCYSSPTEASEVVDQVQGGVLHVVEHHLNASANQVWGKVQGAPGSAEEAWVCTSAVFRGAPLLSPIDLPVGEPCCVRNVNTDPANGGQLPIHQSPSPESPLVGWLPAFIVVQSMSSTLLPGSISLCDGDAPAPAEQGGASPAGIDLETSSEPTGRDSLWLELSPQFRPFVHGWVCANHAGRLQVESLPLEVEDPSLGNELWYRNVLQKAALPFREDPILQSRVLARLPLGSCIRGLRRLVTKESQLWAHCYLPGQSEPLWAVERNARDGSPILLRVRPPQGQCRAVYRVVHSGPLPMLTYPFFGEESREVDELEPGEYFVANERRLNERFETWVGLVHHRCGQVWVPESIGGVANSIEECLEVNPDDDYLSDASSGPNPGPLEAPAPHLLDNGSSGREATSPSSAPAPRDAEFLAHTMPQPHMALQRVDSRKSTERASEPAGVPRLDGGRTAELAGSVALPASLSSFSPAATPSEDGAGGGSQLAFDAPRTPESYRAPPPAPPGMTPASSNTDRGTSRGEKDIRELLNALDAFAEEDARQERVREEARKAQEQAILYQESRHLQATSPPVLSPPGGRYFGPLTVFLQSGEDSGRVYYTTDGSTPNPRFALTEPLEVDIGVGVTHIRAVAILPGREPSQVVHARFIVYDCPVRCFTPLAGLEFVQQLRRRMFWRRRAERAGYEKVDAFADDVGPESPRQESAHQGGHSASCCSCLGRLRQYWPQRTKRPPSSGGAVGQKSMRRLRGHRRNGVSRGRGEYGFVPQQEDDDEDDGLY</sequence>
<feature type="region of interest" description="Disordered" evidence="1">
    <location>
        <begin position="573"/>
        <end position="626"/>
    </location>
</feature>
<dbReference type="AlphaFoldDB" id="A0A7S2SIP2"/>
<evidence type="ECO:0000313" key="3">
    <source>
        <dbReference type="EMBL" id="CAD9701240.1"/>
    </source>
</evidence>